<sequence>MLLTGTGARDPLSAHVARCLLHSALTLCPGSVLSHTHNDTAHNDTGSALGVLPLMQCVLTQYALVSGEEHGRERERVTKEVCLLLQGVSNVIRRAKSTTGCESSPSSLLSLGQTALLILHRHLCSGQSHITYSHSHAHQAMSPR</sequence>
<feature type="non-terminal residue" evidence="1">
    <location>
        <position position="1"/>
    </location>
</feature>
<name>A0A9K3GNL9_9EUKA</name>
<keyword evidence="2" id="KW-1185">Reference proteome</keyword>
<protein>
    <submittedName>
        <fullName evidence="1">Uncharacterized protein</fullName>
    </submittedName>
</protein>
<dbReference type="AlphaFoldDB" id="A0A9K3GNL9"/>
<organism evidence="1 2">
    <name type="scientific">Kipferlia bialata</name>
    <dbReference type="NCBI Taxonomy" id="797122"/>
    <lineage>
        <taxon>Eukaryota</taxon>
        <taxon>Metamonada</taxon>
        <taxon>Carpediemonas-like organisms</taxon>
        <taxon>Kipferlia</taxon>
    </lineage>
</organism>
<evidence type="ECO:0000313" key="1">
    <source>
        <dbReference type="EMBL" id="GIQ90419.1"/>
    </source>
</evidence>
<dbReference type="EMBL" id="BDIP01006157">
    <property type="protein sequence ID" value="GIQ90419.1"/>
    <property type="molecule type" value="Genomic_DNA"/>
</dbReference>
<dbReference type="Proteomes" id="UP000265618">
    <property type="component" value="Unassembled WGS sequence"/>
</dbReference>
<accession>A0A9K3GNL9</accession>
<gene>
    <name evidence="1" type="ORF">KIPB_013208</name>
</gene>
<proteinExistence type="predicted"/>
<reference evidence="1 2" key="1">
    <citation type="journal article" date="2018" name="PLoS ONE">
        <title>The draft genome of Kipferlia bialata reveals reductive genome evolution in fornicate parasites.</title>
        <authorList>
            <person name="Tanifuji G."/>
            <person name="Takabayashi S."/>
            <person name="Kume K."/>
            <person name="Takagi M."/>
            <person name="Nakayama T."/>
            <person name="Kamikawa R."/>
            <person name="Inagaki Y."/>
            <person name="Hashimoto T."/>
        </authorList>
    </citation>
    <scope>NUCLEOTIDE SEQUENCE [LARGE SCALE GENOMIC DNA]</scope>
    <source>
        <strain evidence="1">NY0173</strain>
    </source>
</reference>
<evidence type="ECO:0000313" key="2">
    <source>
        <dbReference type="Proteomes" id="UP000265618"/>
    </source>
</evidence>
<comment type="caution">
    <text evidence="1">The sequence shown here is derived from an EMBL/GenBank/DDBJ whole genome shotgun (WGS) entry which is preliminary data.</text>
</comment>